<dbReference type="EMBL" id="CP012508">
    <property type="protein sequence ID" value="ALB23585.1"/>
    <property type="molecule type" value="Genomic_DNA"/>
</dbReference>
<reference evidence="4 5" key="1">
    <citation type="journal article" date="2014" name="Genome Announc.">
        <title>Comparative Genome Analysis of Two Isolates of the Fish Pathogen Piscirickettsia salmonis from Different Hosts Reveals Major Differences in Virulence-Associated Secretion Systems.</title>
        <authorList>
            <person name="Bohle H."/>
            <person name="Henriquez P."/>
            <person name="Grothusen H."/>
            <person name="Navas E."/>
            <person name="Sandoval A."/>
            <person name="Bustamante F."/>
            <person name="Bustos P."/>
            <person name="Mancilla M."/>
        </authorList>
    </citation>
    <scope>NUCLEOTIDE SEQUENCE [LARGE SCALE GENOMIC DNA]</scope>
    <source>
        <strain evidence="5">B1-32597</strain>
    </source>
</reference>
<dbReference type="Gene3D" id="3.50.14.10">
    <property type="entry name" value="Replication terminator Tus, domain 1 superfamily/Replication terminator Tus"/>
    <property type="match status" value="1"/>
</dbReference>
<dbReference type="GO" id="GO:0003677">
    <property type="term" value="F:DNA binding"/>
    <property type="evidence" value="ECO:0007669"/>
    <property type="project" value="UniProtKB-KW"/>
</dbReference>
<organism evidence="4 5">
    <name type="scientific">Piscirickettsia salmonis</name>
    <dbReference type="NCBI Taxonomy" id="1238"/>
    <lineage>
        <taxon>Bacteria</taxon>
        <taxon>Pseudomonadati</taxon>
        <taxon>Pseudomonadota</taxon>
        <taxon>Gammaproteobacteria</taxon>
        <taxon>Thiotrichales</taxon>
        <taxon>Piscirickettsiaceae</taxon>
        <taxon>Piscirickettsia</taxon>
    </lineage>
</organism>
<dbReference type="OrthoDB" id="6354133at2"/>
<name>A0A1L6TDS3_PISSA</name>
<dbReference type="AlphaFoldDB" id="A0A1L6TDS3"/>
<evidence type="ECO:0000256" key="2">
    <source>
        <dbReference type="ARBA" id="ARBA00022705"/>
    </source>
</evidence>
<evidence type="ECO:0000256" key="3">
    <source>
        <dbReference type="ARBA" id="ARBA00023125"/>
    </source>
</evidence>
<dbReference type="RefSeq" id="WP_017376379.1">
    <property type="nucleotide sequence ID" value="NZ_CP012508.1"/>
</dbReference>
<dbReference type="InterPro" id="IPR036381">
    <property type="entry name" value="Tus_dom1"/>
</dbReference>
<sequence>MTLEAELRIDVINSYEALTHALSALKVSIDNDQHLPSWVEDHSATPRQTSYQAISQLEYLSDQPPKETLLYTGLIGASSHTLDCAKHVNQTKEQFKQAMLALKAAKVAVHDPILLSHFERHLQERSANTRASLQKMGLARLHLKQCYRKIPILDERPQKISWTWAHTRAIKRLSVADCIILLQKKGKDPGILQQLERAKQLHTDTPLAIIQELAPHLRVNVVFAKGQSKNRIMLKAPLPVFYPHRVGDTFPQIKAAGSKQPKNPLRAQRTDVKIDPEPFLPAIRAHRYLR</sequence>
<dbReference type="Pfam" id="PF05472">
    <property type="entry name" value="Ter"/>
    <property type="match status" value="1"/>
</dbReference>
<dbReference type="GO" id="GO:0006274">
    <property type="term" value="P:DNA replication termination"/>
    <property type="evidence" value="ECO:0007669"/>
    <property type="project" value="InterPro"/>
</dbReference>
<keyword evidence="2" id="KW-0235">DNA replication</keyword>
<evidence type="ECO:0000313" key="5">
    <source>
        <dbReference type="Proteomes" id="UP000029558"/>
    </source>
</evidence>
<accession>A0A1L6TDS3</accession>
<dbReference type="InterPro" id="IPR008865">
    <property type="entry name" value="DNA_replication_term_site-bd"/>
</dbReference>
<proteinExistence type="predicted"/>
<gene>
    <name evidence="4" type="ORF">KU39_2407</name>
</gene>
<evidence type="ECO:0000256" key="1">
    <source>
        <dbReference type="ARBA" id="ARBA00022490"/>
    </source>
</evidence>
<dbReference type="SUPFAM" id="SSF56596">
    <property type="entry name" value="Replication terminator protein (Tus)"/>
    <property type="match status" value="1"/>
</dbReference>
<dbReference type="InterPro" id="IPR036384">
    <property type="entry name" value="Tus_sf"/>
</dbReference>
<protein>
    <submittedName>
        <fullName evidence="4">DNA replication terminus site-binding family protein</fullName>
    </submittedName>
</protein>
<dbReference type="Proteomes" id="UP000029558">
    <property type="component" value="Chromosome"/>
</dbReference>
<keyword evidence="1" id="KW-0963">Cytoplasm</keyword>
<keyword evidence="3" id="KW-0238">DNA-binding</keyword>
<dbReference type="GO" id="GO:0005737">
    <property type="term" value="C:cytoplasm"/>
    <property type="evidence" value="ECO:0007669"/>
    <property type="project" value="InterPro"/>
</dbReference>
<evidence type="ECO:0000313" key="4">
    <source>
        <dbReference type="EMBL" id="ALB23585.1"/>
    </source>
</evidence>